<dbReference type="Gene3D" id="3.30.70.330">
    <property type="match status" value="1"/>
</dbReference>
<evidence type="ECO:0000259" key="3">
    <source>
        <dbReference type="PROSITE" id="PS50102"/>
    </source>
</evidence>
<feature type="compositionally biased region" description="Gly residues" evidence="2">
    <location>
        <begin position="563"/>
        <end position="578"/>
    </location>
</feature>
<dbReference type="AlphaFoldDB" id="A0A4P9WLZ1"/>
<evidence type="ECO:0000256" key="1">
    <source>
        <dbReference type="PROSITE-ProRule" id="PRU00176"/>
    </source>
</evidence>
<dbReference type="InterPro" id="IPR000504">
    <property type="entry name" value="RRM_dom"/>
</dbReference>
<dbReference type="EMBL" id="KZ994022">
    <property type="protein sequence ID" value="RKO94069.1"/>
    <property type="molecule type" value="Genomic_DNA"/>
</dbReference>
<feature type="region of interest" description="Disordered" evidence="2">
    <location>
        <begin position="550"/>
        <end position="578"/>
    </location>
</feature>
<sequence length="638" mass="68989">MVPMIYPSKSRTSLVQAVASGSPPCEEPILTAAVSYMDLASSERCTTWVTPIVLRRQESSAHSSEGASSNPIVALERYLPASDKPWKAWPLPSRKELRRWRAPAGRLYETEKCGKDVEDLATFLEPTKADSTMKVKTVDMLTTAITAVFADASCRTTEAGHRDCICLQGTTLLSSMFVSRIVGNPSNPSPTPYISDLDLLVKGTSLRLPACLYELKEGLEKRGASMAGTDFTDIPGAKQMLLGWGLNEPYHGGLGGYGLFIMPVTFLRIHIPRRRSHVSVTLAGFLAFYGDAFDYKDKGLNLAADKDKFESSNWAKLLNNSLPPPGFGTLGNNWGTIRAEFSHAAEHLKSGLPDHSGSLLAPPIFVEGLTHRNLIRDLNRRGWEDLHARTAIITYFESASTAFTNILRVPDFPPPLLLGHSYGSVEFTTNAAATESLQLHKTLLSGRWISVIPAGIRLHSSTALPIRNIRFATTAVTIRDIFAPFGEIISCEAGNTDHALVEYADELSAQSARESLNRTELEGRSLLIDFAAPPAERPPGHDAVLAAGRGGAPGARVGREGRGGLGDRGGRGGRWGGGTSFAAATKQDVLREGNAMGRILGRGSGDDILVSSSRGRGGRERRALRKILSTDDNLCDKK</sequence>
<gene>
    <name evidence="4" type="ORF">BDK51DRAFT_29532</name>
</gene>
<dbReference type="SUPFAM" id="SSF54928">
    <property type="entry name" value="RNA-binding domain, RBD"/>
    <property type="match status" value="1"/>
</dbReference>
<dbReference type="Proteomes" id="UP000269721">
    <property type="component" value="Unassembled WGS sequence"/>
</dbReference>
<dbReference type="OrthoDB" id="273917at2759"/>
<dbReference type="PANTHER" id="PTHR23092:SF15">
    <property type="entry name" value="INACTIVE NON-CANONICAL POLY(A) RNA POLYMERASE PROTEIN TRF4-2-RELATED"/>
    <property type="match status" value="1"/>
</dbReference>
<dbReference type="SUPFAM" id="SSF81631">
    <property type="entry name" value="PAP/OAS1 substrate-binding domain"/>
    <property type="match status" value="1"/>
</dbReference>
<dbReference type="Pfam" id="PF00076">
    <property type="entry name" value="RRM_1"/>
    <property type="match status" value="1"/>
</dbReference>
<dbReference type="InterPro" id="IPR035979">
    <property type="entry name" value="RBD_domain_sf"/>
</dbReference>
<feature type="domain" description="RRM" evidence="3">
    <location>
        <begin position="462"/>
        <end position="533"/>
    </location>
</feature>
<dbReference type="CDD" id="cd00590">
    <property type="entry name" value="RRM_SF"/>
    <property type="match status" value="1"/>
</dbReference>
<reference evidence="5" key="1">
    <citation type="journal article" date="2018" name="Nat. Microbiol.">
        <title>Leveraging single-cell genomics to expand the fungal tree of life.</title>
        <authorList>
            <person name="Ahrendt S.R."/>
            <person name="Quandt C.A."/>
            <person name="Ciobanu D."/>
            <person name="Clum A."/>
            <person name="Salamov A."/>
            <person name="Andreopoulos B."/>
            <person name="Cheng J.F."/>
            <person name="Woyke T."/>
            <person name="Pelin A."/>
            <person name="Henrissat B."/>
            <person name="Reynolds N.K."/>
            <person name="Benny G.L."/>
            <person name="Smith M.E."/>
            <person name="James T.Y."/>
            <person name="Grigoriev I.V."/>
        </authorList>
    </citation>
    <scope>NUCLEOTIDE SEQUENCE [LARGE SCALE GENOMIC DNA]</scope>
</reference>
<evidence type="ECO:0000313" key="4">
    <source>
        <dbReference type="EMBL" id="RKO94069.1"/>
    </source>
</evidence>
<dbReference type="PANTHER" id="PTHR23092">
    <property type="entry name" value="POLY(A) RNA POLYMERASE"/>
    <property type="match status" value="1"/>
</dbReference>
<accession>A0A4P9WLZ1</accession>
<dbReference type="SMART" id="SM00360">
    <property type="entry name" value="RRM"/>
    <property type="match status" value="1"/>
</dbReference>
<dbReference type="PROSITE" id="PS50102">
    <property type="entry name" value="RRM"/>
    <property type="match status" value="1"/>
</dbReference>
<proteinExistence type="predicted"/>
<keyword evidence="1" id="KW-0694">RNA-binding</keyword>
<name>A0A4P9WLZ1_9FUNG</name>
<dbReference type="GO" id="GO:0005730">
    <property type="term" value="C:nucleolus"/>
    <property type="evidence" value="ECO:0007669"/>
    <property type="project" value="TreeGrafter"/>
</dbReference>
<organism evidence="4 5">
    <name type="scientific">Blyttiomyces helicus</name>
    <dbReference type="NCBI Taxonomy" id="388810"/>
    <lineage>
        <taxon>Eukaryota</taxon>
        <taxon>Fungi</taxon>
        <taxon>Fungi incertae sedis</taxon>
        <taxon>Chytridiomycota</taxon>
        <taxon>Chytridiomycota incertae sedis</taxon>
        <taxon>Chytridiomycetes</taxon>
        <taxon>Chytridiomycetes incertae sedis</taxon>
        <taxon>Blyttiomyces</taxon>
    </lineage>
</organism>
<dbReference type="GO" id="GO:0031499">
    <property type="term" value="C:TRAMP complex"/>
    <property type="evidence" value="ECO:0007669"/>
    <property type="project" value="TreeGrafter"/>
</dbReference>
<evidence type="ECO:0000313" key="5">
    <source>
        <dbReference type="Proteomes" id="UP000269721"/>
    </source>
</evidence>
<keyword evidence="5" id="KW-1185">Reference proteome</keyword>
<dbReference type="InterPro" id="IPR045862">
    <property type="entry name" value="Trf4-like"/>
</dbReference>
<dbReference type="GO" id="GO:0031123">
    <property type="term" value="P:RNA 3'-end processing"/>
    <property type="evidence" value="ECO:0007669"/>
    <property type="project" value="TreeGrafter"/>
</dbReference>
<dbReference type="InterPro" id="IPR012677">
    <property type="entry name" value="Nucleotide-bd_a/b_plait_sf"/>
</dbReference>
<dbReference type="GO" id="GO:0003729">
    <property type="term" value="F:mRNA binding"/>
    <property type="evidence" value="ECO:0007669"/>
    <property type="project" value="TreeGrafter"/>
</dbReference>
<evidence type="ECO:0000256" key="2">
    <source>
        <dbReference type="SAM" id="MobiDB-lite"/>
    </source>
</evidence>
<protein>
    <recommendedName>
        <fullName evidence="3">RRM domain-containing protein</fullName>
    </recommendedName>
</protein>
<dbReference type="GO" id="GO:0043634">
    <property type="term" value="P:polyadenylation-dependent ncRNA catabolic process"/>
    <property type="evidence" value="ECO:0007669"/>
    <property type="project" value="TreeGrafter"/>
</dbReference>
<feature type="region of interest" description="Disordered" evidence="2">
    <location>
        <begin position="599"/>
        <end position="624"/>
    </location>
</feature>
<dbReference type="GO" id="GO:1990817">
    <property type="term" value="F:poly(A) RNA polymerase activity"/>
    <property type="evidence" value="ECO:0007669"/>
    <property type="project" value="InterPro"/>
</dbReference>
<dbReference type="Gene3D" id="1.10.1410.10">
    <property type="match status" value="1"/>
</dbReference>